<sequence length="547" mass="62228">MDRISSKQVWWLVIAIAVIWFANLEYRTLIKPDEGRYAEIPREMVVSGDWVTPRLNELKYFEKPPLQYWATASAYTLFGEHQWTTRLWTGLTGFAGILLVWFAGLRLFGREAAGYAALLLSSSLLYVLMGHINTLDMGVTFFITLGIAGLLLGQAQADVRKQRNWMMLAWAGMALAVLSKGLMGIILPGTALFIYCLVQRDFGVLKRMHWLPGLAVFAVITVPWFVLVMKANPEFFERFFIYEHYTRFTTKDLGRYQPWYFFIPILLAGALPWTVLMFDSVWRTVRNSKLPEQMFNSQRFLLVWAVFVYVFFSISGSKLPSYLLPMFPVLALLMGKRIAEMRERVLFWQVMPALLVPLALLALALNVGKLADTPNQAELYPHYAPWLVTAAMVSLAGLVGGLLLLWRGKKVIAVPVLALSALVAAQIALSGYETVARERSAKHIAEAIRAEVKPDVPFYSVLTYEQTLPFYIKHTFTLVQYQDEMAYGIKQEPQRYIPTLEEFAKAWAAQPAALAIMPAYVYPQIQQLGIPMQIIFEDTQHIVVKKP</sequence>
<evidence type="ECO:0000256" key="4">
    <source>
        <dbReference type="ARBA" id="ARBA00022679"/>
    </source>
</evidence>
<dbReference type="InterPro" id="IPR003342">
    <property type="entry name" value="ArnT-like_N"/>
</dbReference>
<dbReference type="KEGG" id="fku:FGKAn22_09060"/>
<feature type="transmembrane region" description="Helical" evidence="8">
    <location>
        <begin position="302"/>
        <end position="333"/>
    </location>
</feature>
<keyword evidence="12" id="KW-1185">Reference proteome</keyword>
<dbReference type="InterPro" id="IPR050297">
    <property type="entry name" value="LipidA_mod_glycosyltrf_83"/>
</dbReference>
<gene>
    <name evidence="11" type="ORF">FGKAn22_09060</name>
</gene>
<feature type="transmembrane region" description="Helical" evidence="8">
    <location>
        <begin position="135"/>
        <end position="153"/>
    </location>
</feature>
<dbReference type="Pfam" id="PF02366">
    <property type="entry name" value="PMT"/>
    <property type="match status" value="1"/>
</dbReference>
<dbReference type="EMBL" id="AP019536">
    <property type="protein sequence ID" value="BBI99213.1"/>
    <property type="molecule type" value="Genomic_DNA"/>
</dbReference>
<dbReference type="AlphaFoldDB" id="A0AAN1VZB8"/>
<keyword evidence="2" id="KW-1003">Cell membrane</keyword>
<accession>A0AAN1VZB8</accession>
<feature type="transmembrane region" description="Helical" evidence="8">
    <location>
        <begin position="259"/>
        <end position="282"/>
    </location>
</feature>
<evidence type="ECO:0000256" key="5">
    <source>
        <dbReference type="ARBA" id="ARBA00022692"/>
    </source>
</evidence>
<evidence type="ECO:0000256" key="3">
    <source>
        <dbReference type="ARBA" id="ARBA00022676"/>
    </source>
</evidence>
<evidence type="ECO:0000313" key="12">
    <source>
        <dbReference type="Proteomes" id="UP001319121"/>
    </source>
</evidence>
<evidence type="ECO:0000259" key="10">
    <source>
        <dbReference type="Pfam" id="PF18583"/>
    </source>
</evidence>
<keyword evidence="5 8" id="KW-0812">Transmembrane</keyword>
<protein>
    <submittedName>
        <fullName evidence="11">4-amino-4-deoxy-L-arabinose transferase</fullName>
    </submittedName>
</protein>
<feature type="domain" description="Aminoarabinose transferase C-terminal" evidence="10">
    <location>
        <begin position="444"/>
        <end position="546"/>
    </location>
</feature>
<evidence type="ECO:0000256" key="7">
    <source>
        <dbReference type="ARBA" id="ARBA00023136"/>
    </source>
</evidence>
<evidence type="ECO:0000256" key="8">
    <source>
        <dbReference type="SAM" id="Phobius"/>
    </source>
</evidence>
<dbReference type="PANTHER" id="PTHR33908">
    <property type="entry name" value="MANNOSYLTRANSFERASE YKCB-RELATED"/>
    <property type="match status" value="1"/>
</dbReference>
<organism evidence="11 12">
    <name type="scientific">Ferrigenium kumadai</name>
    <dbReference type="NCBI Taxonomy" id="1682490"/>
    <lineage>
        <taxon>Bacteria</taxon>
        <taxon>Pseudomonadati</taxon>
        <taxon>Pseudomonadota</taxon>
        <taxon>Betaproteobacteria</taxon>
        <taxon>Nitrosomonadales</taxon>
        <taxon>Gallionellaceae</taxon>
        <taxon>Ferrigenium</taxon>
    </lineage>
</organism>
<feature type="transmembrane region" description="Helical" evidence="8">
    <location>
        <begin position="210"/>
        <end position="229"/>
    </location>
</feature>
<dbReference type="GO" id="GO:0000030">
    <property type="term" value="F:mannosyltransferase activity"/>
    <property type="evidence" value="ECO:0007669"/>
    <property type="project" value="InterPro"/>
</dbReference>
<feature type="transmembrane region" description="Helical" evidence="8">
    <location>
        <begin position="345"/>
        <end position="365"/>
    </location>
</feature>
<dbReference type="GO" id="GO:0006493">
    <property type="term" value="P:protein O-linked glycosylation"/>
    <property type="evidence" value="ECO:0007669"/>
    <property type="project" value="InterPro"/>
</dbReference>
<dbReference type="GO" id="GO:0005886">
    <property type="term" value="C:plasma membrane"/>
    <property type="evidence" value="ECO:0007669"/>
    <property type="project" value="UniProtKB-SubCell"/>
</dbReference>
<keyword evidence="4 11" id="KW-0808">Transferase</keyword>
<evidence type="ECO:0000313" key="11">
    <source>
        <dbReference type="EMBL" id="BBI99213.1"/>
    </source>
</evidence>
<dbReference type="InterPro" id="IPR040845">
    <property type="entry name" value="Arnt_C"/>
</dbReference>
<feature type="transmembrane region" description="Helical" evidence="8">
    <location>
        <begin position="412"/>
        <end position="432"/>
    </location>
</feature>
<dbReference type="Pfam" id="PF18583">
    <property type="entry name" value="Arnt_C"/>
    <property type="match status" value="1"/>
</dbReference>
<feature type="transmembrane region" description="Helical" evidence="8">
    <location>
        <begin position="112"/>
        <end position="129"/>
    </location>
</feature>
<evidence type="ECO:0000259" key="9">
    <source>
        <dbReference type="Pfam" id="PF02366"/>
    </source>
</evidence>
<keyword evidence="3" id="KW-0328">Glycosyltransferase</keyword>
<dbReference type="RefSeq" id="WP_212786804.1">
    <property type="nucleotide sequence ID" value="NZ_AP019536.1"/>
</dbReference>
<feature type="domain" description="ArnT-like N-terminal" evidence="9">
    <location>
        <begin position="9"/>
        <end position="229"/>
    </location>
</feature>
<feature type="transmembrane region" description="Helical" evidence="8">
    <location>
        <begin position="9"/>
        <end position="26"/>
    </location>
</feature>
<evidence type="ECO:0000256" key="1">
    <source>
        <dbReference type="ARBA" id="ARBA00004651"/>
    </source>
</evidence>
<comment type="subcellular location">
    <subcellularLocation>
        <location evidence="1">Cell membrane</location>
        <topology evidence="1">Multi-pass membrane protein</topology>
    </subcellularLocation>
</comment>
<dbReference type="PANTHER" id="PTHR33908:SF3">
    <property type="entry name" value="UNDECAPRENYL PHOSPHATE-ALPHA-4-AMINO-4-DEOXY-L-ARABINOSE ARABINOSYL TRANSFERASE"/>
    <property type="match status" value="1"/>
</dbReference>
<feature type="transmembrane region" description="Helical" evidence="8">
    <location>
        <begin position="87"/>
        <end position="105"/>
    </location>
</feature>
<keyword evidence="7 8" id="KW-0472">Membrane</keyword>
<feature type="transmembrane region" description="Helical" evidence="8">
    <location>
        <begin position="165"/>
        <end position="198"/>
    </location>
</feature>
<reference evidence="11 12" key="1">
    <citation type="submission" date="2019-03" db="EMBL/GenBank/DDBJ databases">
        <title>Complete genome sequence of Ferrigenium kumadai strain An22, a microaerophilic iron-oxidizing bacterium isolated from a paddy field soil.</title>
        <authorList>
            <person name="Watanabe T."/>
            <person name="Asakawa S."/>
        </authorList>
    </citation>
    <scope>NUCLEOTIDE SEQUENCE [LARGE SCALE GENOMIC DNA]</scope>
    <source>
        <strain evidence="11 12">An22</strain>
    </source>
</reference>
<evidence type="ECO:0000256" key="2">
    <source>
        <dbReference type="ARBA" id="ARBA00022475"/>
    </source>
</evidence>
<evidence type="ECO:0000256" key="6">
    <source>
        <dbReference type="ARBA" id="ARBA00022989"/>
    </source>
</evidence>
<keyword evidence="6 8" id="KW-1133">Transmembrane helix</keyword>
<dbReference type="GO" id="GO:0009103">
    <property type="term" value="P:lipopolysaccharide biosynthetic process"/>
    <property type="evidence" value="ECO:0007669"/>
    <property type="project" value="UniProtKB-ARBA"/>
</dbReference>
<dbReference type="Proteomes" id="UP001319121">
    <property type="component" value="Chromosome"/>
</dbReference>
<feature type="transmembrane region" description="Helical" evidence="8">
    <location>
        <begin position="385"/>
        <end position="405"/>
    </location>
</feature>
<name>A0AAN1VZB8_9PROT</name>
<proteinExistence type="predicted"/>
<dbReference type="GO" id="GO:0010041">
    <property type="term" value="P:response to iron(III) ion"/>
    <property type="evidence" value="ECO:0007669"/>
    <property type="project" value="TreeGrafter"/>
</dbReference>
<dbReference type="GO" id="GO:0016763">
    <property type="term" value="F:pentosyltransferase activity"/>
    <property type="evidence" value="ECO:0007669"/>
    <property type="project" value="TreeGrafter"/>
</dbReference>